<evidence type="ECO:0000256" key="1">
    <source>
        <dbReference type="ARBA" id="ARBA00022801"/>
    </source>
</evidence>
<organism evidence="3 4">
    <name type="scientific">Mycolicibacter acidiphilus</name>
    <dbReference type="NCBI Taxonomy" id="2835306"/>
    <lineage>
        <taxon>Bacteria</taxon>
        <taxon>Bacillati</taxon>
        <taxon>Actinomycetota</taxon>
        <taxon>Actinomycetes</taxon>
        <taxon>Mycobacteriales</taxon>
        <taxon>Mycobacteriaceae</taxon>
        <taxon>Mycolicibacter</taxon>
    </lineage>
</organism>
<dbReference type="Pfam" id="PF00561">
    <property type="entry name" value="Abhydrolase_1"/>
    <property type="match status" value="1"/>
</dbReference>
<gene>
    <name evidence="3" type="ORF">KIH27_18000</name>
</gene>
<dbReference type="EMBL" id="JAHCLR010000045">
    <property type="protein sequence ID" value="MBS9535482.1"/>
    <property type="molecule type" value="Genomic_DNA"/>
</dbReference>
<dbReference type="InterPro" id="IPR029058">
    <property type="entry name" value="AB_hydrolase_fold"/>
</dbReference>
<accession>A0ABS5RN84</accession>
<dbReference type="RefSeq" id="WP_214094340.1">
    <property type="nucleotide sequence ID" value="NZ_JAHCLR010000045.1"/>
</dbReference>
<dbReference type="EC" id="3.8.1.5" evidence="3"/>
<dbReference type="PRINTS" id="PR00111">
    <property type="entry name" value="ABHYDROLASE"/>
</dbReference>
<feature type="domain" description="AB hydrolase-1" evidence="2">
    <location>
        <begin position="35"/>
        <end position="273"/>
    </location>
</feature>
<evidence type="ECO:0000313" key="4">
    <source>
        <dbReference type="Proteomes" id="UP001519535"/>
    </source>
</evidence>
<protein>
    <submittedName>
        <fullName evidence="3">Haloalkane dehalogenase</fullName>
        <ecNumber evidence="3">3.8.1.5</ecNumber>
    </submittedName>
</protein>
<reference evidence="3 4" key="1">
    <citation type="submission" date="2021-05" db="EMBL/GenBank/DDBJ databases">
        <title>Mycobacterium acidophilum sp. nov., an extremely acid-tolerant member of the genus Mycobacterium.</title>
        <authorList>
            <person name="Xia J."/>
        </authorList>
    </citation>
    <scope>NUCLEOTIDE SEQUENCE [LARGE SCALE GENOMIC DNA]</scope>
    <source>
        <strain evidence="3 4">M1</strain>
    </source>
</reference>
<evidence type="ECO:0000313" key="3">
    <source>
        <dbReference type="EMBL" id="MBS9535482.1"/>
    </source>
</evidence>
<keyword evidence="4" id="KW-1185">Reference proteome</keyword>
<keyword evidence="1 3" id="KW-0378">Hydrolase</keyword>
<proteinExistence type="predicted"/>
<evidence type="ECO:0000259" key="2">
    <source>
        <dbReference type="Pfam" id="PF00561"/>
    </source>
</evidence>
<dbReference type="NCBIfam" id="NF002873">
    <property type="entry name" value="PRK03204.1"/>
    <property type="match status" value="1"/>
</dbReference>
<dbReference type="InterPro" id="IPR051340">
    <property type="entry name" value="Haloalkane_dehalogenase"/>
</dbReference>
<dbReference type="InterPro" id="IPR000639">
    <property type="entry name" value="Epox_hydrolase-like"/>
</dbReference>
<dbReference type="Proteomes" id="UP001519535">
    <property type="component" value="Unassembled WGS sequence"/>
</dbReference>
<name>A0ABS5RN84_9MYCO</name>
<dbReference type="PANTHER" id="PTHR42977">
    <property type="entry name" value="HYDROLASE-RELATED"/>
    <property type="match status" value="1"/>
</dbReference>
<dbReference type="PRINTS" id="PR00412">
    <property type="entry name" value="EPOXHYDRLASE"/>
</dbReference>
<comment type="caution">
    <text evidence="3">The sequence shown here is derived from an EMBL/GenBank/DDBJ whole genome shotgun (WGS) entry which is preliminary data.</text>
</comment>
<dbReference type="InterPro" id="IPR000073">
    <property type="entry name" value="AB_hydrolase_1"/>
</dbReference>
<dbReference type="PANTHER" id="PTHR42977:SF3">
    <property type="entry name" value="AB HYDROLASE-1 DOMAIN-CONTAINING PROTEIN"/>
    <property type="match status" value="1"/>
</dbReference>
<dbReference type="SUPFAM" id="SSF53474">
    <property type="entry name" value="alpha/beta-Hydrolases"/>
    <property type="match status" value="1"/>
</dbReference>
<dbReference type="GO" id="GO:0018786">
    <property type="term" value="F:haloalkane dehalogenase activity"/>
    <property type="evidence" value="ECO:0007669"/>
    <property type="project" value="UniProtKB-EC"/>
</dbReference>
<sequence>MPITFTPDPALYPFTSRWFDSTRGRMHYVDEGTGPPLLMCHGNPTWSFLYRNIITALRDRFRCIAVDHLGFGLSERPTGFGYTATEHVAVLGELIDHLELDGYLSFGQDWGGPISLGAAVDRPDRVAGAILGNTWFWPADTVSMKAFSMVMSSPPLQYAITRHNFFVNRLIPSATAHKLSPQVMAHYRDVQPTPQDRVGVAQLPKEIRAAHPLLARLATEVPDKLGDKKTLIVWGMHDPAFRPWMLKRVRAAFADQVYVALPHASHFIQEDAPDEIAAAITERFG</sequence>
<dbReference type="Gene3D" id="3.40.50.1820">
    <property type="entry name" value="alpha/beta hydrolase"/>
    <property type="match status" value="1"/>
</dbReference>